<evidence type="ECO:0000256" key="1">
    <source>
        <dbReference type="SAM" id="Phobius"/>
    </source>
</evidence>
<evidence type="ECO:0000313" key="2">
    <source>
        <dbReference type="EMBL" id="CAD2192844.1"/>
    </source>
</evidence>
<gene>
    <name evidence="2" type="ORF">MENT_LOCUS45764</name>
</gene>
<dbReference type="Proteomes" id="UP000580250">
    <property type="component" value="Unassembled WGS sequence"/>
</dbReference>
<sequence length="47" mass="5645">MVFVVQLVSHQLNQSYLCYLNFLLIIIKTFFSNQTFISFYFTVFLNV</sequence>
<accession>A0A6V7X0P7</accession>
<dbReference type="EMBL" id="CAJEWN010000982">
    <property type="protein sequence ID" value="CAD2192844.1"/>
    <property type="molecule type" value="Genomic_DNA"/>
</dbReference>
<reference evidence="2 3" key="1">
    <citation type="submission" date="2020-08" db="EMBL/GenBank/DDBJ databases">
        <authorList>
            <person name="Koutsovoulos G."/>
            <person name="Danchin GJ E."/>
        </authorList>
    </citation>
    <scope>NUCLEOTIDE SEQUENCE [LARGE SCALE GENOMIC DNA]</scope>
</reference>
<keyword evidence="1" id="KW-0472">Membrane</keyword>
<comment type="caution">
    <text evidence="2">The sequence shown here is derived from an EMBL/GenBank/DDBJ whole genome shotgun (WGS) entry which is preliminary data.</text>
</comment>
<proteinExistence type="predicted"/>
<dbReference type="AlphaFoldDB" id="A0A6V7X0P7"/>
<organism evidence="2 3">
    <name type="scientific">Meloidogyne enterolobii</name>
    <name type="common">Root-knot nematode worm</name>
    <name type="synonym">Meloidogyne mayaguensis</name>
    <dbReference type="NCBI Taxonomy" id="390850"/>
    <lineage>
        <taxon>Eukaryota</taxon>
        <taxon>Metazoa</taxon>
        <taxon>Ecdysozoa</taxon>
        <taxon>Nematoda</taxon>
        <taxon>Chromadorea</taxon>
        <taxon>Rhabditida</taxon>
        <taxon>Tylenchina</taxon>
        <taxon>Tylenchomorpha</taxon>
        <taxon>Tylenchoidea</taxon>
        <taxon>Meloidogynidae</taxon>
        <taxon>Meloidogyninae</taxon>
        <taxon>Meloidogyne</taxon>
    </lineage>
</organism>
<protein>
    <submittedName>
        <fullName evidence="2">Uncharacterized protein</fullName>
    </submittedName>
</protein>
<name>A0A6V7X0P7_MELEN</name>
<feature type="transmembrane region" description="Helical" evidence="1">
    <location>
        <begin position="20"/>
        <end position="45"/>
    </location>
</feature>
<keyword evidence="1" id="KW-0812">Transmembrane</keyword>
<evidence type="ECO:0000313" key="3">
    <source>
        <dbReference type="Proteomes" id="UP000580250"/>
    </source>
</evidence>
<keyword evidence="1" id="KW-1133">Transmembrane helix</keyword>